<protein>
    <submittedName>
        <fullName evidence="1">Uncharacterized protein</fullName>
    </submittedName>
</protein>
<comment type="caution">
    <text evidence="1">The sequence shown here is derived from an EMBL/GenBank/DDBJ whole genome shotgun (WGS) entry which is preliminary data.</text>
</comment>
<organism evidence="1 2">
    <name type="scientific">Catharanthus roseus</name>
    <name type="common">Madagascar periwinkle</name>
    <name type="synonym">Vinca rosea</name>
    <dbReference type="NCBI Taxonomy" id="4058"/>
    <lineage>
        <taxon>Eukaryota</taxon>
        <taxon>Viridiplantae</taxon>
        <taxon>Streptophyta</taxon>
        <taxon>Embryophyta</taxon>
        <taxon>Tracheophyta</taxon>
        <taxon>Spermatophyta</taxon>
        <taxon>Magnoliopsida</taxon>
        <taxon>eudicotyledons</taxon>
        <taxon>Gunneridae</taxon>
        <taxon>Pentapetalae</taxon>
        <taxon>asterids</taxon>
        <taxon>lamiids</taxon>
        <taxon>Gentianales</taxon>
        <taxon>Apocynaceae</taxon>
        <taxon>Rauvolfioideae</taxon>
        <taxon>Vinceae</taxon>
        <taxon>Catharanthinae</taxon>
        <taxon>Catharanthus</taxon>
    </lineage>
</organism>
<name>A0ACC0AFD9_CATRO</name>
<accession>A0ACC0AFD9</accession>
<keyword evidence="2" id="KW-1185">Reference proteome</keyword>
<dbReference type="Proteomes" id="UP001060085">
    <property type="component" value="Linkage Group LG06"/>
</dbReference>
<evidence type="ECO:0000313" key="2">
    <source>
        <dbReference type="Proteomes" id="UP001060085"/>
    </source>
</evidence>
<evidence type="ECO:0000313" key="1">
    <source>
        <dbReference type="EMBL" id="KAI5659529.1"/>
    </source>
</evidence>
<proteinExistence type="predicted"/>
<dbReference type="EMBL" id="CM044706">
    <property type="protein sequence ID" value="KAI5659529.1"/>
    <property type="molecule type" value="Genomic_DNA"/>
</dbReference>
<gene>
    <name evidence="1" type="ORF">M9H77_28322</name>
</gene>
<reference evidence="2" key="1">
    <citation type="journal article" date="2023" name="Nat. Plants">
        <title>Single-cell RNA sequencing provides a high-resolution roadmap for understanding the multicellular compartmentation of specialized metabolism.</title>
        <authorList>
            <person name="Sun S."/>
            <person name="Shen X."/>
            <person name="Li Y."/>
            <person name="Li Y."/>
            <person name="Wang S."/>
            <person name="Li R."/>
            <person name="Zhang H."/>
            <person name="Shen G."/>
            <person name="Guo B."/>
            <person name="Wei J."/>
            <person name="Xu J."/>
            <person name="St-Pierre B."/>
            <person name="Chen S."/>
            <person name="Sun C."/>
        </authorList>
    </citation>
    <scope>NUCLEOTIDE SEQUENCE [LARGE SCALE GENOMIC DNA]</scope>
</reference>
<sequence>MKKERSNLSKIEALKTLKIYVLVRDVLRMRLNLSVSISVVQFQKRAHLIFLYKEIGRPFLETGRPVFLFAVKNISVTQFKSSSSQAHLVTLFLTLLIHLDYSGFGKYLGVDSR</sequence>